<name>A0A2N9YJ32_9GAMM</name>
<dbReference type="AlphaFoldDB" id="A0A2N9YJ32"/>
<dbReference type="Gene3D" id="3.40.640.10">
    <property type="entry name" value="Type I PLP-dependent aspartate aminotransferase-like (Major domain)"/>
    <property type="match status" value="1"/>
</dbReference>
<dbReference type="OrthoDB" id="9804264at2"/>
<dbReference type="PANTHER" id="PTHR30244">
    <property type="entry name" value="TRANSAMINASE"/>
    <property type="match status" value="1"/>
</dbReference>
<keyword evidence="3" id="KW-0808">Transferase</keyword>
<dbReference type="InterPro" id="IPR015424">
    <property type="entry name" value="PyrdxlP-dep_Trfase"/>
</dbReference>
<keyword evidence="1 2" id="KW-0663">Pyridoxal phosphate</keyword>
<dbReference type="InterPro" id="IPR015421">
    <property type="entry name" value="PyrdxlP-dep_Trfase_major"/>
</dbReference>
<evidence type="ECO:0000256" key="1">
    <source>
        <dbReference type="ARBA" id="ARBA00022898"/>
    </source>
</evidence>
<dbReference type="Pfam" id="PF01041">
    <property type="entry name" value="DegT_DnrJ_EryC1"/>
    <property type="match status" value="1"/>
</dbReference>
<dbReference type="PANTHER" id="PTHR30244:SF42">
    <property type="entry name" value="UDP-2-ACETAMIDO-2-DEOXY-3-OXO-D-GLUCURONATE AMINOTRANSFERASE"/>
    <property type="match status" value="1"/>
</dbReference>
<dbReference type="Gene3D" id="3.90.1150.10">
    <property type="entry name" value="Aspartate Aminotransferase, domain 1"/>
    <property type="match status" value="1"/>
</dbReference>
<organism evidence="3 4">
    <name type="scientific">Beggiatoa leptomitoformis</name>
    <dbReference type="NCBI Taxonomy" id="288004"/>
    <lineage>
        <taxon>Bacteria</taxon>
        <taxon>Pseudomonadati</taxon>
        <taxon>Pseudomonadota</taxon>
        <taxon>Gammaproteobacteria</taxon>
        <taxon>Thiotrichales</taxon>
        <taxon>Thiotrichaceae</taxon>
        <taxon>Beggiatoa</taxon>
    </lineage>
</organism>
<dbReference type="PIRSF" id="PIRSF000390">
    <property type="entry name" value="PLP_StrS"/>
    <property type="match status" value="1"/>
</dbReference>
<dbReference type="InterPro" id="IPR000653">
    <property type="entry name" value="DegT/StrS_aminotransferase"/>
</dbReference>
<evidence type="ECO:0000313" key="3">
    <source>
        <dbReference type="EMBL" id="AUI70532.2"/>
    </source>
</evidence>
<keyword evidence="3" id="KW-0032">Aminotransferase</keyword>
<dbReference type="GO" id="GO:0008483">
    <property type="term" value="F:transaminase activity"/>
    <property type="evidence" value="ECO:0007669"/>
    <property type="project" value="UniProtKB-KW"/>
</dbReference>
<protein>
    <submittedName>
        <fullName evidence="3">Aminotransferase class I/II-fold pyridoxal phosphate-dependent enzyme</fullName>
    </submittedName>
</protein>
<dbReference type="InterPro" id="IPR015422">
    <property type="entry name" value="PyrdxlP-dep_Trfase_small"/>
</dbReference>
<proteinExistence type="inferred from homology"/>
<dbReference type="SUPFAM" id="SSF53383">
    <property type="entry name" value="PLP-dependent transferases"/>
    <property type="match status" value="1"/>
</dbReference>
<accession>A0A2N9YJ32</accession>
<dbReference type="GO" id="GO:0000271">
    <property type="term" value="P:polysaccharide biosynthetic process"/>
    <property type="evidence" value="ECO:0007669"/>
    <property type="project" value="TreeGrafter"/>
</dbReference>
<dbReference type="EMBL" id="CP018889">
    <property type="protein sequence ID" value="AUI70532.2"/>
    <property type="molecule type" value="Genomic_DNA"/>
</dbReference>
<comment type="similarity">
    <text evidence="2">Belongs to the DegT/DnrJ/EryC1 family.</text>
</comment>
<dbReference type="GO" id="GO:0030170">
    <property type="term" value="F:pyridoxal phosphate binding"/>
    <property type="evidence" value="ECO:0007669"/>
    <property type="project" value="TreeGrafter"/>
</dbReference>
<dbReference type="CDD" id="cd00616">
    <property type="entry name" value="AHBA_syn"/>
    <property type="match status" value="1"/>
</dbReference>
<evidence type="ECO:0000256" key="2">
    <source>
        <dbReference type="RuleBase" id="RU004508"/>
    </source>
</evidence>
<gene>
    <name evidence="3" type="ORF">BLE401_04835</name>
</gene>
<dbReference type="STRING" id="288004.AL038_01195"/>
<sequence length="409" mass="45458">MLTGKTVVWTNQENFATLHSDIHWGDHEFIYGILAEYGYDETLPFSGLDSQQLRIRTQLERNLFAVLKHGQYTRGAEIEILEQRLANYVGRKHCIALASGTDALLAALLALNIKPHDEVITSVFGFIAVAEIISLLGAKPVFVDIDPDTYTLNPALLESAITLKTKAIIPQNIYGQCADFDEINAIATRHKLPVIEDGLQSFGATYRGKRSGNLSTLACTSFFVNQSLSAYGDAGACFTNDDVLAERLRQLIRHGQEKRYYHTRIGINGRIDVLQASILLAKLEILTEEVQARIRIGAALTAGLKGCVKTPLVRPQNTSVYSPYVIQVLQREVLQKELQKQGIPSKIHYYPPLHLQPVFAHLGLTKGQFPMAETVADKVLSLPLHPYLSEETQDRIIDEVKQATKKRGG</sequence>
<keyword evidence="4" id="KW-1185">Reference proteome</keyword>
<dbReference type="Proteomes" id="UP000234271">
    <property type="component" value="Chromosome"/>
</dbReference>
<evidence type="ECO:0000313" key="4">
    <source>
        <dbReference type="Proteomes" id="UP000234271"/>
    </source>
</evidence>
<reference evidence="4" key="1">
    <citation type="submission" date="2016-12" db="EMBL/GenBank/DDBJ databases">
        <title>Complete Genome Sequence of Beggiatoa leptomitiformis D-401.</title>
        <authorList>
            <person name="Fomenkov A."/>
            <person name="Vincze T."/>
            <person name="Grabovich M."/>
            <person name="Anton B.P."/>
            <person name="Dubinina G."/>
            <person name="Orlova M."/>
            <person name="Belousova E."/>
            <person name="Roberts R.J."/>
        </authorList>
    </citation>
    <scope>NUCLEOTIDE SEQUENCE [LARGE SCALE GENOMIC DNA]</scope>
    <source>
        <strain evidence="4">D-401</strain>
    </source>
</reference>